<keyword evidence="1" id="KW-0233">DNA recombination</keyword>
<protein>
    <submittedName>
        <fullName evidence="3">Uncharacterized protein</fullName>
    </submittedName>
</protein>
<dbReference type="GO" id="GO:0015074">
    <property type="term" value="P:DNA integration"/>
    <property type="evidence" value="ECO:0007669"/>
    <property type="project" value="InterPro"/>
</dbReference>
<dbReference type="GO" id="GO:0003677">
    <property type="term" value="F:DNA binding"/>
    <property type="evidence" value="ECO:0007669"/>
    <property type="project" value="InterPro"/>
</dbReference>
<feature type="compositionally biased region" description="Basic and acidic residues" evidence="2">
    <location>
        <begin position="124"/>
        <end position="133"/>
    </location>
</feature>
<dbReference type="Gene3D" id="1.10.443.10">
    <property type="entry name" value="Intergrase catalytic core"/>
    <property type="match status" value="1"/>
</dbReference>
<dbReference type="InterPro" id="IPR013762">
    <property type="entry name" value="Integrase-like_cat_sf"/>
</dbReference>
<comment type="caution">
    <text evidence="3">The sequence shown here is derived from an EMBL/GenBank/DDBJ whole genome shotgun (WGS) entry which is preliminary data.</text>
</comment>
<evidence type="ECO:0000256" key="1">
    <source>
        <dbReference type="ARBA" id="ARBA00023172"/>
    </source>
</evidence>
<proteinExistence type="predicted"/>
<dbReference type="Proteomes" id="UP000826195">
    <property type="component" value="Unassembled WGS sequence"/>
</dbReference>
<evidence type="ECO:0000256" key="2">
    <source>
        <dbReference type="SAM" id="MobiDB-lite"/>
    </source>
</evidence>
<gene>
    <name evidence="3" type="ORF">KQX54_017495</name>
</gene>
<keyword evidence="4" id="KW-1185">Reference proteome</keyword>
<feature type="compositionally biased region" description="Polar residues" evidence="2">
    <location>
        <begin position="296"/>
        <end position="306"/>
    </location>
</feature>
<accession>A0AAV7I9G1</accession>
<reference evidence="3 4" key="1">
    <citation type="journal article" date="2021" name="J. Hered.">
        <title>A chromosome-level genome assembly of the parasitoid wasp, Cotesia glomerata (Hymenoptera: Braconidae).</title>
        <authorList>
            <person name="Pinto B.J."/>
            <person name="Weis J.J."/>
            <person name="Gamble T."/>
            <person name="Ode P.J."/>
            <person name="Paul R."/>
            <person name="Zaspel J.M."/>
        </authorList>
    </citation>
    <scope>NUCLEOTIDE SEQUENCE [LARGE SCALE GENOMIC DNA]</scope>
    <source>
        <strain evidence="3">CgM1</strain>
    </source>
</reference>
<evidence type="ECO:0000313" key="4">
    <source>
        <dbReference type="Proteomes" id="UP000826195"/>
    </source>
</evidence>
<name>A0AAV7I9G1_COTGL</name>
<sequence length="356" mass="41349">MKQKMTLVVTQVLQKDIETHGRIVNSIVKLGERVFKQQQCNFKNDSDNNEEKSENQQNRQSQAIRVARSLERRWHLLFLRALEWQCHIETLATRLCNRNIIQNRCVSDSDDEPVTKQPRLSRRQLREPRKETRGYSGWSRQSSFAKRLLSPKRLNHGIISSCSSDTDMSSGTHNNDEESYFEVVAIFGIAGAMRGGEFPELRVQDVEDTGSQLIVTMLKTKTDYPRTFVIGPEYRNKILQYKALRPKNSNTDRASSEDISSPLEMDHDLVMDYFNDDFSAPIEKKKTEHSKSSSKPVQPNTHSPNSKLFDAKRRKKISLKNDDIQNILKSIPENANIKFLNCKFEFHFHYHEDKEN</sequence>
<dbReference type="AlphaFoldDB" id="A0AAV7I9G1"/>
<dbReference type="GO" id="GO:0006310">
    <property type="term" value="P:DNA recombination"/>
    <property type="evidence" value="ECO:0007669"/>
    <property type="project" value="UniProtKB-KW"/>
</dbReference>
<dbReference type="EMBL" id="JAHXZJ010001119">
    <property type="protein sequence ID" value="KAH0555302.1"/>
    <property type="molecule type" value="Genomic_DNA"/>
</dbReference>
<dbReference type="InterPro" id="IPR011010">
    <property type="entry name" value="DNA_brk_join_enz"/>
</dbReference>
<dbReference type="SUPFAM" id="SSF56349">
    <property type="entry name" value="DNA breaking-rejoining enzymes"/>
    <property type="match status" value="1"/>
</dbReference>
<evidence type="ECO:0000313" key="3">
    <source>
        <dbReference type="EMBL" id="KAH0555302.1"/>
    </source>
</evidence>
<feature type="region of interest" description="Disordered" evidence="2">
    <location>
        <begin position="284"/>
        <end position="314"/>
    </location>
</feature>
<feature type="region of interest" description="Disordered" evidence="2">
    <location>
        <begin position="108"/>
        <end position="136"/>
    </location>
</feature>
<organism evidence="3 4">
    <name type="scientific">Cotesia glomerata</name>
    <name type="common">Lepidopteran parasitic wasp</name>
    <name type="synonym">Apanteles glomeratus</name>
    <dbReference type="NCBI Taxonomy" id="32391"/>
    <lineage>
        <taxon>Eukaryota</taxon>
        <taxon>Metazoa</taxon>
        <taxon>Ecdysozoa</taxon>
        <taxon>Arthropoda</taxon>
        <taxon>Hexapoda</taxon>
        <taxon>Insecta</taxon>
        <taxon>Pterygota</taxon>
        <taxon>Neoptera</taxon>
        <taxon>Endopterygota</taxon>
        <taxon>Hymenoptera</taxon>
        <taxon>Apocrita</taxon>
        <taxon>Ichneumonoidea</taxon>
        <taxon>Braconidae</taxon>
        <taxon>Microgastrinae</taxon>
        <taxon>Cotesia</taxon>
    </lineage>
</organism>